<sequence length="197" mass="22336">MHVRFLIHLFLFGILFTPAGTLAQQYIPAPVHAVSFDEWTAANARLANQQPLEEILGILGLSRKDWAEVNTAFETALATTPGYKLVEHYGAVFTSPAVGRFQKIEAQPEPHEALKSYSDFSRIESHLSVASTIGEDIHPVLQSYGFTLYQYTQEANRWHEVRAKAARTGNNAEIYRQRQIDQQFKAHFEKLYKQSGN</sequence>
<keyword evidence="2" id="KW-1185">Reference proteome</keyword>
<dbReference type="Proteomes" id="UP000199598">
    <property type="component" value="Unassembled WGS sequence"/>
</dbReference>
<evidence type="ECO:0000313" key="1">
    <source>
        <dbReference type="EMBL" id="SFK13776.1"/>
    </source>
</evidence>
<reference evidence="1 2" key="1">
    <citation type="submission" date="2016-10" db="EMBL/GenBank/DDBJ databases">
        <authorList>
            <person name="Varghese N."/>
            <person name="Submissions S."/>
        </authorList>
    </citation>
    <scope>NUCLEOTIDE SEQUENCE [LARGE SCALE GENOMIC DNA]</scope>
    <source>
        <strain evidence="1 2">DSM 16392</strain>
    </source>
</reference>
<accession>A0A1I3X4J9</accession>
<dbReference type="EMBL" id="FOSK01000002">
    <property type="protein sequence ID" value="SFK13776.1"/>
    <property type="molecule type" value="Genomic_DNA"/>
</dbReference>
<gene>
    <name evidence="1" type="ORF">SAMN04488518_102334</name>
</gene>
<protein>
    <submittedName>
        <fullName evidence="1">Uncharacterized protein</fullName>
    </submittedName>
</protein>
<dbReference type="RefSeq" id="WP_093517550.1">
    <property type="nucleotide sequence ID" value="NZ_FOSK01000002.1"/>
</dbReference>
<organism evidence="1 2">
    <name type="scientific">Pseudovibrio ascidiaceicola</name>
    <dbReference type="NCBI Taxonomy" id="285279"/>
    <lineage>
        <taxon>Bacteria</taxon>
        <taxon>Pseudomonadati</taxon>
        <taxon>Pseudomonadota</taxon>
        <taxon>Alphaproteobacteria</taxon>
        <taxon>Hyphomicrobiales</taxon>
        <taxon>Stappiaceae</taxon>
        <taxon>Pseudovibrio</taxon>
    </lineage>
</organism>
<name>A0A1I3X4J9_9HYPH</name>
<evidence type="ECO:0000313" key="2">
    <source>
        <dbReference type="Proteomes" id="UP000199598"/>
    </source>
</evidence>
<proteinExistence type="predicted"/>
<comment type="caution">
    <text evidence="1">The sequence shown here is derived from an EMBL/GenBank/DDBJ whole genome shotgun (WGS) entry which is preliminary data.</text>
</comment>